<feature type="non-terminal residue" evidence="2">
    <location>
        <position position="1"/>
    </location>
</feature>
<dbReference type="InterPro" id="IPR009038">
    <property type="entry name" value="GOLD_dom"/>
</dbReference>
<dbReference type="Proteomes" id="UP000183567">
    <property type="component" value="Unassembled WGS sequence"/>
</dbReference>
<organism evidence="2 3">
    <name type="scientific">Rhizopogon vesiculosus</name>
    <dbReference type="NCBI Taxonomy" id="180088"/>
    <lineage>
        <taxon>Eukaryota</taxon>
        <taxon>Fungi</taxon>
        <taxon>Dikarya</taxon>
        <taxon>Basidiomycota</taxon>
        <taxon>Agaricomycotina</taxon>
        <taxon>Agaricomycetes</taxon>
        <taxon>Agaricomycetidae</taxon>
        <taxon>Boletales</taxon>
        <taxon>Suillineae</taxon>
        <taxon>Rhizopogonaceae</taxon>
        <taxon>Rhizopogon</taxon>
    </lineage>
</organism>
<dbReference type="STRING" id="180088.A0A1J8Q255"/>
<name>A0A1J8Q255_9AGAM</name>
<evidence type="ECO:0000313" key="2">
    <source>
        <dbReference type="EMBL" id="OJA15662.1"/>
    </source>
</evidence>
<reference evidence="2 3" key="1">
    <citation type="submission" date="2016-03" db="EMBL/GenBank/DDBJ databases">
        <title>Comparative genomics of the ectomycorrhizal sister species Rhizopogon vinicolor and Rhizopogon vesiculosus (Basidiomycota: Boletales) reveals a divergence of the mating type B locus.</title>
        <authorList>
            <person name="Mujic A.B."/>
            <person name="Kuo A."/>
            <person name="Tritt A."/>
            <person name="Lipzen A."/>
            <person name="Chen C."/>
            <person name="Johnson J."/>
            <person name="Sharma A."/>
            <person name="Barry K."/>
            <person name="Grigoriev I.V."/>
            <person name="Spatafora J.W."/>
        </authorList>
    </citation>
    <scope>NUCLEOTIDE SEQUENCE [LARGE SCALE GENOMIC DNA]</scope>
    <source>
        <strain evidence="2 3">AM-OR11-056</strain>
    </source>
</reference>
<dbReference type="OrthoDB" id="759142at2759"/>
<keyword evidence="3" id="KW-1185">Reference proteome</keyword>
<comment type="caution">
    <text evidence="2">The sequence shown here is derived from an EMBL/GenBank/DDBJ whole genome shotgun (WGS) entry which is preliminary data.</text>
</comment>
<evidence type="ECO:0000313" key="3">
    <source>
        <dbReference type="Proteomes" id="UP000183567"/>
    </source>
</evidence>
<dbReference type="AlphaFoldDB" id="A0A1J8Q255"/>
<sequence>ILLRSSSDSLRISQQVEIENLDSTPHRNVYLLKGDIRGETRLAVTAHGEGEVGVCFKNYLSPTGSTFVLQMAQNMTCTIGLDIDIGANVVDQQAISALETNMKSMQEIVDELDHLKEREEYFADVNSTDLGKTSSLSFIIRRIFDNPACALCPCETTTIGLDVVHTLKKALGVPVESNGNSNVGRICRRTRSQLKLMALW</sequence>
<accession>A0A1J8Q255</accession>
<dbReference type="Pfam" id="PF01105">
    <property type="entry name" value="EMP24_GP25L"/>
    <property type="match status" value="1"/>
</dbReference>
<feature type="domain" description="GOLD" evidence="1">
    <location>
        <begin position="23"/>
        <end position="126"/>
    </location>
</feature>
<gene>
    <name evidence="2" type="ORF">AZE42_11877</name>
</gene>
<dbReference type="EMBL" id="LVVM01002958">
    <property type="protein sequence ID" value="OJA15662.1"/>
    <property type="molecule type" value="Genomic_DNA"/>
</dbReference>
<evidence type="ECO:0000259" key="1">
    <source>
        <dbReference type="Pfam" id="PF01105"/>
    </source>
</evidence>
<protein>
    <recommendedName>
        <fullName evidence="1">GOLD domain-containing protein</fullName>
    </recommendedName>
</protein>
<proteinExistence type="predicted"/>